<evidence type="ECO:0000313" key="3">
    <source>
        <dbReference type="EMBL" id="CAL4805548.1"/>
    </source>
</evidence>
<dbReference type="AlphaFoldDB" id="A0A9P1GNX3"/>
<dbReference type="Proteomes" id="UP001152797">
    <property type="component" value="Unassembled WGS sequence"/>
</dbReference>
<feature type="compositionally biased region" description="Low complexity" evidence="1">
    <location>
        <begin position="148"/>
        <end position="183"/>
    </location>
</feature>
<name>A0A9P1GNX3_9DINO</name>
<reference evidence="2" key="1">
    <citation type="submission" date="2022-10" db="EMBL/GenBank/DDBJ databases">
        <authorList>
            <person name="Chen Y."/>
            <person name="Dougan E. K."/>
            <person name="Chan C."/>
            <person name="Rhodes N."/>
            <person name="Thang M."/>
        </authorList>
    </citation>
    <scope>NUCLEOTIDE SEQUENCE</scope>
</reference>
<evidence type="ECO:0000256" key="1">
    <source>
        <dbReference type="SAM" id="MobiDB-lite"/>
    </source>
</evidence>
<protein>
    <submittedName>
        <fullName evidence="2">Uncharacterized protein</fullName>
    </submittedName>
</protein>
<comment type="caution">
    <text evidence="2">The sequence shown here is derived from an EMBL/GenBank/DDBJ whole genome shotgun (WGS) entry which is preliminary data.</text>
</comment>
<evidence type="ECO:0000313" key="4">
    <source>
        <dbReference type="Proteomes" id="UP001152797"/>
    </source>
</evidence>
<organism evidence="2">
    <name type="scientific">Cladocopium goreaui</name>
    <dbReference type="NCBI Taxonomy" id="2562237"/>
    <lineage>
        <taxon>Eukaryota</taxon>
        <taxon>Sar</taxon>
        <taxon>Alveolata</taxon>
        <taxon>Dinophyceae</taxon>
        <taxon>Suessiales</taxon>
        <taxon>Symbiodiniaceae</taxon>
        <taxon>Cladocopium</taxon>
    </lineage>
</organism>
<feature type="compositionally biased region" description="Basic and acidic residues" evidence="1">
    <location>
        <begin position="1057"/>
        <end position="1079"/>
    </location>
</feature>
<feature type="compositionally biased region" description="Acidic residues" evidence="1">
    <location>
        <begin position="185"/>
        <end position="195"/>
    </location>
</feature>
<dbReference type="EMBL" id="CAMXCT010006683">
    <property type="protein sequence ID" value="CAI4018236.1"/>
    <property type="molecule type" value="Genomic_DNA"/>
</dbReference>
<dbReference type="EMBL" id="CAMXCT020006683">
    <property type="protein sequence ID" value="CAL1171611.1"/>
    <property type="molecule type" value="Genomic_DNA"/>
</dbReference>
<dbReference type="EMBL" id="CAMXCT030006683">
    <property type="protein sequence ID" value="CAL4805548.1"/>
    <property type="molecule type" value="Genomic_DNA"/>
</dbReference>
<keyword evidence="4" id="KW-1185">Reference proteome</keyword>
<feature type="region of interest" description="Disordered" evidence="1">
    <location>
        <begin position="1052"/>
        <end position="1112"/>
    </location>
</feature>
<sequence length="1180" mass="131879">MGDKNVKKIERNRDGVPCWDGDATTFTEYYELACLWEQSVPYHKRYLSAPKLINELTNTARRFVMAKEPDWVSYDGGVQVLLNHLRSSLGLPQMSEMSDYMAKCFRYSKRKRGKTMNEYITHKTELYARARASLARVQERYEPKRDTSSSSMSWSHNSWRRTPAASQAASVAPDPAASAASQAGDVEEPAEESDAPDERHEAAGEPDPWSNYGHWTNWQYQDWDYSGRGAWQNWNARDWSQGKTHSNFGTGYALTSATSPELLPDFVQGWFLLQDAGLDTSEKNMVMAALKNNFATQRVAQEVDTILANEALPVLQKVEKLFKTFSGSGFGYKQHVLPKGTLTHPSNRGGSMLNAADVWEKGHRMVKVGVQPSLLNEGAVAFELATEEGMRKRQLDANVALVKASGDTLAPVTFQERFLTVATSHTAAFCKAVEQGLKGPLGFPVDPKQDPGLQQLCSKGWPFLVLSNAVEVKWPQLPSYIQSALNPVNNSYQQMTEIEAASQMCEYLNHGMALKEALQKVQECDPACKRSLEAIAWFVSRYAGERQCLVKFLAHFSKTYGSLLLGEEMMKSIAYMEFKGSTSLYPFLRWASMMCSNRSSDGYSKLLNKSDCEKLKNAAFKAQVDMAEQALADGWEVIQKSTAEQATKLAAFGRLCTRLTLHVLKKEKHGREPAGHESINAICTLFAADLAGGAKPSVRKEEAKPTVELEVKNVLASTPAELALLQNPHMKQGQLYTCSKEHGNKIWTFLNSSASKVKFSHQPVFGPAESIEVEFEKLKDVAFSNHPNLVWSVKKVKKGALKLFPAGTVTKVKDTPVGGKHYIKAFGHHWLVQPFKALTDFKKGEGVLAPFWWVKSADNEGNMQLAEATVDGCKIPYLVNCTPLGPEEMLVLEKPENASSAKKQSKVKNPSLSSSVHLQKMLEDRNTAAMTFLNAQGQAAEPKENLFEESEEVEDKQPASKKRKCADAGDFTVEIQVQEQPVQVLLRGARPTRSDLLVRMEPDQLKAVLQLLEEEAADCLAADRKMDVDSLGKLLVEEIEKYKKAMGIAVKEEQDEDAVKDKTDKEITEMKKEPMEKRKLPMPTWQSKKPKNDDPKDSLAPPPPPPTTTRYIAGGQLKDLYEQVYSQLKWNNNVAELRSICPTVPDWDSDAQHEFDCDCSVCVDFYQEYARRMSIMLIAS</sequence>
<feature type="region of interest" description="Disordered" evidence="1">
    <location>
        <begin position="139"/>
        <end position="211"/>
    </location>
</feature>
<reference evidence="3 4" key="2">
    <citation type="submission" date="2024-05" db="EMBL/GenBank/DDBJ databases">
        <authorList>
            <person name="Chen Y."/>
            <person name="Shah S."/>
            <person name="Dougan E. K."/>
            <person name="Thang M."/>
            <person name="Chan C."/>
        </authorList>
    </citation>
    <scope>NUCLEOTIDE SEQUENCE [LARGE SCALE GENOMIC DNA]</scope>
</reference>
<proteinExistence type="predicted"/>
<feature type="region of interest" description="Disordered" evidence="1">
    <location>
        <begin position="940"/>
        <end position="965"/>
    </location>
</feature>
<evidence type="ECO:0000313" key="2">
    <source>
        <dbReference type="EMBL" id="CAI4018236.1"/>
    </source>
</evidence>
<gene>
    <name evidence="2" type="ORF">C1SCF055_LOCUS42828</name>
</gene>
<accession>A0A9P1GNX3</accession>